<proteinExistence type="predicted"/>
<dbReference type="EMBL" id="HE681719">
    <property type="protein sequence ID" value="CCG21582.1"/>
    <property type="molecule type" value="Genomic_DNA"/>
</dbReference>
<dbReference type="KEGG" id="cot:CORT_0A11970"/>
<name>H8WYV0_CANO9</name>
<protein>
    <submittedName>
        <fullName evidence="4">Rme1 protein</fullName>
    </submittedName>
</protein>
<feature type="region of interest" description="Disordered" evidence="2">
    <location>
        <begin position="121"/>
        <end position="153"/>
    </location>
</feature>
<evidence type="ECO:0000259" key="3">
    <source>
        <dbReference type="PROSITE" id="PS50157"/>
    </source>
</evidence>
<gene>
    <name evidence="4" type="ORF">CORT_0A11970</name>
</gene>
<feature type="region of interest" description="Disordered" evidence="2">
    <location>
        <begin position="563"/>
        <end position="588"/>
    </location>
</feature>
<keyword evidence="1" id="KW-0862">Zinc</keyword>
<dbReference type="GeneID" id="14537205"/>
<feature type="compositionally biased region" description="Polar residues" evidence="2">
    <location>
        <begin position="567"/>
        <end position="580"/>
    </location>
</feature>
<sequence length="588" mass="65820">MSPLAAILQSYHAKVEEKNPIYHPVKKSGSLTSLSIDEVVVRVPSVSNDQNFTCQSAILLNEMLAQTPKPQFNDDAVLSHVRPVSVLFGAKDWLTDKVTIGFANHHCPQLSTSYPPNSSGFKFSNECDTNDRSNGQKPETSRNPSSTSSLSSANTVVSSIPVSKLYQNPHKAIEQSQLNQIQTDNDLYSLVEQNLRFTPTLYRMSPFAISHEFSIDDTQETCPLSICPWQLQPNKINYSQPTPIHLKLKRGLLENIQDVFNQTVDDDDEGILNLDQQEGSGFHDCIMEMSVPPSTSPKYYSLSRLSSPQLTKLSMFKFTTTPAPPDTFEIPVAPETTPVSNAGISVNVSPFSEHDENNHSDDDIAICKTETSPKSTWSDSSDFYHAATSGLDASRLKDYKKAFFGQYSKASITKVKMAESDKKFLRKNDSKSNYFTLIDNLDIFTCSKFACARRYNCPVKECPMYFLGIKKKAELKHHVHYEHLKNGLVKFSCREYEDEIMKILFVCNEAGCGKAFYRCDSLNRHVNLVHGNRRKGGVKRKLAVVVGEAENVDDEYVVNYDGDSELDNQSVSDSKVGTTSGKRRKLSN</sequence>
<dbReference type="PROSITE" id="PS00028">
    <property type="entry name" value="ZINC_FINGER_C2H2_1"/>
    <property type="match status" value="1"/>
</dbReference>
<dbReference type="OrthoDB" id="6910977at2759"/>
<dbReference type="HOGENOM" id="CLU_463793_0_0_1"/>
<evidence type="ECO:0000256" key="2">
    <source>
        <dbReference type="SAM" id="MobiDB-lite"/>
    </source>
</evidence>
<dbReference type="RefSeq" id="XP_003867020.1">
    <property type="nucleotide sequence ID" value="XM_003866972.1"/>
</dbReference>
<organism evidence="4 5">
    <name type="scientific">Candida orthopsilosis (strain 90-125)</name>
    <name type="common">Yeast</name>
    <dbReference type="NCBI Taxonomy" id="1136231"/>
    <lineage>
        <taxon>Eukaryota</taxon>
        <taxon>Fungi</taxon>
        <taxon>Dikarya</taxon>
        <taxon>Ascomycota</taxon>
        <taxon>Saccharomycotina</taxon>
        <taxon>Pichiomycetes</taxon>
        <taxon>Debaryomycetaceae</taxon>
        <taxon>Candida/Lodderomyces clade</taxon>
        <taxon>Candida</taxon>
    </lineage>
</organism>
<keyword evidence="5" id="KW-1185">Reference proteome</keyword>
<dbReference type="PROSITE" id="PS50157">
    <property type="entry name" value="ZINC_FINGER_C2H2_2"/>
    <property type="match status" value="1"/>
</dbReference>
<dbReference type="AlphaFoldDB" id="H8WYV0"/>
<dbReference type="GO" id="GO:0008270">
    <property type="term" value="F:zinc ion binding"/>
    <property type="evidence" value="ECO:0007669"/>
    <property type="project" value="UniProtKB-KW"/>
</dbReference>
<dbReference type="InterPro" id="IPR013087">
    <property type="entry name" value="Znf_C2H2_type"/>
</dbReference>
<keyword evidence="1" id="KW-0863">Zinc-finger</keyword>
<evidence type="ECO:0000313" key="5">
    <source>
        <dbReference type="Proteomes" id="UP000005018"/>
    </source>
</evidence>
<dbReference type="SMART" id="SM00355">
    <property type="entry name" value="ZnF_C2H2"/>
    <property type="match status" value="2"/>
</dbReference>
<dbReference type="Gene3D" id="3.30.160.60">
    <property type="entry name" value="Classic Zinc Finger"/>
    <property type="match status" value="1"/>
</dbReference>
<evidence type="ECO:0000256" key="1">
    <source>
        <dbReference type="PROSITE-ProRule" id="PRU00042"/>
    </source>
</evidence>
<feature type="domain" description="C2H2-type" evidence="3">
    <location>
        <begin position="505"/>
        <end position="535"/>
    </location>
</feature>
<reference evidence="4 5" key="1">
    <citation type="journal article" date="2012" name="PLoS ONE">
        <title>Sequence and analysis of the genome of the pathogenic yeast Candida orthopsilosis.</title>
        <authorList>
            <person name="Riccombeni A."/>
            <person name="Vidanes G."/>
            <person name="Proux-Wera E."/>
            <person name="Wolfe K.H."/>
            <person name="Butler G."/>
        </authorList>
    </citation>
    <scope>NUCLEOTIDE SEQUENCE [LARGE SCALE GENOMIC DNA]</scope>
    <source>
        <strain evidence="4 5">Co 90-125</strain>
    </source>
</reference>
<keyword evidence="1" id="KW-0479">Metal-binding</keyword>
<feature type="compositionally biased region" description="Low complexity" evidence="2">
    <location>
        <begin position="141"/>
        <end position="153"/>
    </location>
</feature>
<accession>H8WYV0</accession>
<dbReference type="Proteomes" id="UP000005018">
    <property type="component" value="Chromosome 1"/>
</dbReference>
<evidence type="ECO:0000313" key="4">
    <source>
        <dbReference type="EMBL" id="CCG21582.1"/>
    </source>
</evidence>